<feature type="signal peptide" evidence="2">
    <location>
        <begin position="1"/>
        <end position="29"/>
    </location>
</feature>
<evidence type="ECO:0000313" key="3">
    <source>
        <dbReference type="EMBL" id="MBF4765700.1"/>
    </source>
</evidence>
<feature type="compositionally biased region" description="Low complexity" evidence="1">
    <location>
        <begin position="85"/>
        <end position="116"/>
    </location>
</feature>
<feature type="region of interest" description="Disordered" evidence="1">
    <location>
        <begin position="46"/>
        <end position="116"/>
    </location>
</feature>
<organism evidence="3 4">
    <name type="scientific">Nocardioides islandensis</name>
    <dbReference type="NCBI Taxonomy" id="433663"/>
    <lineage>
        <taxon>Bacteria</taxon>
        <taxon>Bacillati</taxon>
        <taxon>Actinomycetota</taxon>
        <taxon>Actinomycetes</taxon>
        <taxon>Propionibacteriales</taxon>
        <taxon>Nocardioidaceae</taxon>
        <taxon>Nocardioides</taxon>
    </lineage>
</organism>
<dbReference type="RefSeq" id="WP_194708887.1">
    <property type="nucleotide sequence ID" value="NZ_JADKPN010000018.1"/>
</dbReference>
<feature type="compositionally biased region" description="Basic and acidic residues" evidence="1">
    <location>
        <begin position="57"/>
        <end position="68"/>
    </location>
</feature>
<evidence type="ECO:0000256" key="1">
    <source>
        <dbReference type="SAM" id="MobiDB-lite"/>
    </source>
</evidence>
<reference evidence="3" key="1">
    <citation type="submission" date="2020-11" db="EMBL/GenBank/DDBJ databases">
        <title>Nocardioides sp. nov., isolated from Soil of Cynanchum wilfordii Hemsley rhizosphere.</title>
        <authorList>
            <person name="Lee J.-S."/>
            <person name="Suh M.K."/>
            <person name="Kim J.-S."/>
        </authorList>
    </citation>
    <scope>NUCLEOTIDE SEQUENCE</scope>
    <source>
        <strain evidence="3">KCTC 19275</strain>
    </source>
</reference>
<sequence length="195" mass="19476">MNSSKTHRIRFVLLLAAGMVVASAATAGAADLLTGQDVKNESLTGRDVRNGTISGADVRDGSLTKDDFSGTLAGPQGPQGPEGPAGPKGATGATGAQGPIGLPGQTGQQGPPGISGLEYVVTGNSVAGKATEFWQADCPAGKKVLGGGVSSTEPTLVLVRESAALDFGAGWYVGVYNDKATAQNSFAWAVCATVQ</sequence>
<accession>A0A930VKS2</accession>
<keyword evidence="4" id="KW-1185">Reference proteome</keyword>
<comment type="caution">
    <text evidence="3">The sequence shown here is derived from an EMBL/GenBank/DDBJ whole genome shotgun (WGS) entry which is preliminary data.</text>
</comment>
<proteinExistence type="predicted"/>
<keyword evidence="2" id="KW-0732">Signal</keyword>
<protein>
    <submittedName>
        <fullName evidence="3">Collagen-like protein</fullName>
    </submittedName>
</protein>
<dbReference type="Proteomes" id="UP000640489">
    <property type="component" value="Unassembled WGS sequence"/>
</dbReference>
<dbReference type="InterPro" id="IPR008160">
    <property type="entry name" value="Collagen"/>
</dbReference>
<evidence type="ECO:0000256" key="2">
    <source>
        <dbReference type="SAM" id="SignalP"/>
    </source>
</evidence>
<feature type="chain" id="PRO_5039071400" evidence="2">
    <location>
        <begin position="30"/>
        <end position="195"/>
    </location>
</feature>
<keyword evidence="3" id="KW-0176">Collagen</keyword>
<gene>
    <name evidence="3" type="ORF">ISU07_21425</name>
</gene>
<dbReference type="AlphaFoldDB" id="A0A930VKS2"/>
<dbReference type="Pfam" id="PF01391">
    <property type="entry name" value="Collagen"/>
    <property type="match status" value="1"/>
</dbReference>
<evidence type="ECO:0000313" key="4">
    <source>
        <dbReference type="Proteomes" id="UP000640489"/>
    </source>
</evidence>
<name>A0A930VKS2_9ACTN</name>
<dbReference type="EMBL" id="JADKPN010000018">
    <property type="protein sequence ID" value="MBF4765700.1"/>
    <property type="molecule type" value="Genomic_DNA"/>
</dbReference>